<dbReference type="AlphaFoldDB" id="A0A1W0X1A4"/>
<reference evidence="3" key="1">
    <citation type="submission" date="2017-01" db="EMBL/GenBank/DDBJ databases">
        <title>Comparative genomics of anhydrobiosis in the tardigrade Hypsibius dujardini.</title>
        <authorList>
            <person name="Yoshida Y."/>
            <person name="Koutsovoulos G."/>
            <person name="Laetsch D."/>
            <person name="Stevens L."/>
            <person name="Kumar S."/>
            <person name="Horikawa D."/>
            <person name="Ishino K."/>
            <person name="Komine S."/>
            <person name="Tomita M."/>
            <person name="Blaxter M."/>
            <person name="Arakawa K."/>
        </authorList>
    </citation>
    <scope>NUCLEOTIDE SEQUENCE [LARGE SCALE GENOMIC DNA]</scope>
    <source>
        <strain evidence="3">Z151</strain>
    </source>
</reference>
<keyword evidence="3" id="KW-1185">Reference proteome</keyword>
<evidence type="ECO:0000256" key="1">
    <source>
        <dbReference type="SAM" id="MobiDB-lite"/>
    </source>
</evidence>
<organism evidence="2 3">
    <name type="scientific">Hypsibius exemplaris</name>
    <name type="common">Freshwater tardigrade</name>
    <dbReference type="NCBI Taxonomy" id="2072580"/>
    <lineage>
        <taxon>Eukaryota</taxon>
        <taxon>Metazoa</taxon>
        <taxon>Ecdysozoa</taxon>
        <taxon>Tardigrada</taxon>
        <taxon>Eutardigrada</taxon>
        <taxon>Parachela</taxon>
        <taxon>Hypsibioidea</taxon>
        <taxon>Hypsibiidae</taxon>
        <taxon>Hypsibius</taxon>
    </lineage>
</organism>
<comment type="caution">
    <text evidence="2">The sequence shown here is derived from an EMBL/GenBank/DDBJ whole genome shotgun (WGS) entry which is preliminary data.</text>
</comment>
<evidence type="ECO:0000313" key="2">
    <source>
        <dbReference type="EMBL" id="OQV21244.1"/>
    </source>
</evidence>
<name>A0A1W0X1A4_HYPEX</name>
<proteinExistence type="predicted"/>
<gene>
    <name evidence="2" type="ORF">BV898_04731</name>
</gene>
<sequence>MERAEKHRPTRPTGPTDRPMTSESSEVQELARPDWRTDRPTDRPDRPTNDVRKFRSARAGSTRLVNRPADQPTD</sequence>
<dbReference type="Proteomes" id="UP000192578">
    <property type="component" value="Unassembled WGS sequence"/>
</dbReference>
<protein>
    <submittedName>
        <fullName evidence="2">Uncharacterized protein</fullName>
    </submittedName>
</protein>
<feature type="region of interest" description="Disordered" evidence="1">
    <location>
        <begin position="1"/>
        <end position="74"/>
    </location>
</feature>
<accession>A0A1W0X1A4</accession>
<feature type="compositionally biased region" description="Basic and acidic residues" evidence="1">
    <location>
        <begin position="29"/>
        <end position="53"/>
    </location>
</feature>
<feature type="compositionally biased region" description="Low complexity" evidence="1">
    <location>
        <begin position="11"/>
        <end position="21"/>
    </location>
</feature>
<evidence type="ECO:0000313" key="3">
    <source>
        <dbReference type="Proteomes" id="UP000192578"/>
    </source>
</evidence>
<dbReference type="EMBL" id="MTYJ01000024">
    <property type="protein sequence ID" value="OQV21244.1"/>
    <property type="molecule type" value="Genomic_DNA"/>
</dbReference>